<dbReference type="AlphaFoldDB" id="A0A0A9E5T1"/>
<evidence type="ECO:0000313" key="1">
    <source>
        <dbReference type="EMBL" id="JAD93245.1"/>
    </source>
</evidence>
<name>A0A0A9E5T1_ARUDO</name>
<proteinExistence type="predicted"/>
<dbReference type="EMBL" id="GBRH01204650">
    <property type="protein sequence ID" value="JAD93245.1"/>
    <property type="molecule type" value="Transcribed_RNA"/>
</dbReference>
<accession>A0A0A9E5T1</accession>
<reference evidence="1" key="1">
    <citation type="submission" date="2014-09" db="EMBL/GenBank/DDBJ databases">
        <authorList>
            <person name="Magalhaes I.L.F."/>
            <person name="Oliveira U."/>
            <person name="Santos F.R."/>
            <person name="Vidigal T.H.D.A."/>
            <person name="Brescovit A.D."/>
            <person name="Santos A.J."/>
        </authorList>
    </citation>
    <scope>NUCLEOTIDE SEQUENCE</scope>
    <source>
        <tissue evidence="1">Shoot tissue taken approximately 20 cm above the soil surface</tissue>
    </source>
</reference>
<sequence>MQTNQRNPQGLMQLNRNLLLRRIYYKMNLMFLKTWLLRKVEVMKLFIKNLLTTEKLYLISEAIHAAEKKTGRCRCLHVFRREKEVEGEI</sequence>
<protein>
    <submittedName>
        <fullName evidence="1">Uncharacterized protein</fullName>
    </submittedName>
</protein>
<organism evidence="1">
    <name type="scientific">Arundo donax</name>
    <name type="common">Giant reed</name>
    <name type="synonym">Donax arundinaceus</name>
    <dbReference type="NCBI Taxonomy" id="35708"/>
    <lineage>
        <taxon>Eukaryota</taxon>
        <taxon>Viridiplantae</taxon>
        <taxon>Streptophyta</taxon>
        <taxon>Embryophyta</taxon>
        <taxon>Tracheophyta</taxon>
        <taxon>Spermatophyta</taxon>
        <taxon>Magnoliopsida</taxon>
        <taxon>Liliopsida</taxon>
        <taxon>Poales</taxon>
        <taxon>Poaceae</taxon>
        <taxon>PACMAD clade</taxon>
        <taxon>Arundinoideae</taxon>
        <taxon>Arundineae</taxon>
        <taxon>Arundo</taxon>
    </lineage>
</organism>
<reference evidence="1" key="2">
    <citation type="journal article" date="2015" name="Data Brief">
        <title>Shoot transcriptome of the giant reed, Arundo donax.</title>
        <authorList>
            <person name="Barrero R.A."/>
            <person name="Guerrero F.D."/>
            <person name="Moolhuijzen P."/>
            <person name="Goolsby J.A."/>
            <person name="Tidwell J."/>
            <person name="Bellgard S.E."/>
            <person name="Bellgard M.I."/>
        </authorList>
    </citation>
    <scope>NUCLEOTIDE SEQUENCE</scope>
    <source>
        <tissue evidence="1">Shoot tissue taken approximately 20 cm above the soil surface</tissue>
    </source>
</reference>